<dbReference type="Proteomes" id="UP000238430">
    <property type="component" value="Unassembled WGS sequence"/>
</dbReference>
<evidence type="ECO:0000259" key="3">
    <source>
        <dbReference type="Pfam" id="PF18962"/>
    </source>
</evidence>
<feature type="chain" id="PRO_5015400261" description="Secretion system C-terminal sorting domain-containing protein" evidence="2">
    <location>
        <begin position="30"/>
        <end position="764"/>
    </location>
</feature>
<dbReference type="Pfam" id="PF18962">
    <property type="entry name" value="Por_Secre_tail"/>
    <property type="match status" value="1"/>
</dbReference>
<proteinExistence type="predicted"/>
<comment type="caution">
    <text evidence="4">The sequence shown here is derived from an EMBL/GenBank/DDBJ whole genome shotgun (WGS) entry which is preliminary data.</text>
</comment>
<dbReference type="NCBIfam" id="TIGR04183">
    <property type="entry name" value="Por_Secre_tail"/>
    <property type="match status" value="1"/>
</dbReference>
<name>A0A2T1NBL8_9FLAO</name>
<feature type="domain" description="Secretion system C-terminal sorting" evidence="3">
    <location>
        <begin position="690"/>
        <end position="762"/>
    </location>
</feature>
<evidence type="ECO:0000256" key="2">
    <source>
        <dbReference type="SAM" id="SignalP"/>
    </source>
</evidence>
<sequence>MSKKLLNPLTKKLFLVSLFSLFISITAFANDDTWCGHIDGFKFKSGNSSVMINNYGTYSINELPNNFYIQLIVGGYSQSAKFYLQNLSTGATYNLTENYEPYTFPGGGSAWNYGTGVFKLKAKLYKYNYCGGWTCDTETVQFTITNASSCGQVDGFTFTNGVTSTDIINGNSYEVSDLPTNFFVESLVTGNSESVKLILKNLDTNQTFYVGENYEPYTIPGGGSVWNYGYGNFKLTSKVYIYDYCQSTVCDQESIYFTLNNTVSCGELTALNFTNGDESVALNDGQSYNIQDLPTNFYIDSAIEGEVSKVKYYVTNLDTNTTTGITESVAPYTYPSTGSSWNLGTGNFKITAKLYTTTISYYGNNCGSSSQTMVFCDKYTYTFTLTDSAVCGSIDGFAFTDGVNSNNIVDGQSYYIEDIPTDFYINTLTNGEVENVQLEVTNLDTNQTFSITESVTPYTYPAGAASWNLGLGNFQLTAKLYSQSASSYSNNNNNCVDNNDNPLTLCEEQTIQFTLLEQACEVLAGTGIPSLDVIVIPLGNTFNINITPNDDNTVPSGYNLGTVLASIDNQTIYSVSENLTLTLPYLNGPYNVHMFVYDPLTFDISSINLGTATIADVQNVINNNNICADIANTGSQIVIIPGGIDQRAAQTETEDKSKKDQVNNSTNSALQQLVVAKVEEEEALTNAVKLYPNPVVDYLTVDLVFNEGEIFEFTITDLNGKQVMKGNVANKANTINLNQLVNGLYIIKLKSGFRTISKKIVVRK</sequence>
<dbReference type="EMBL" id="PXOT01000023">
    <property type="protein sequence ID" value="PSG89803.1"/>
    <property type="molecule type" value="Genomic_DNA"/>
</dbReference>
<evidence type="ECO:0000256" key="1">
    <source>
        <dbReference type="ARBA" id="ARBA00022729"/>
    </source>
</evidence>
<gene>
    <name evidence="4" type="ORF">C7H61_08330</name>
</gene>
<accession>A0A2T1NBL8</accession>
<dbReference type="RefSeq" id="WP_106678830.1">
    <property type="nucleotide sequence ID" value="NZ_JACHWV010000008.1"/>
</dbReference>
<feature type="signal peptide" evidence="2">
    <location>
        <begin position="1"/>
        <end position="29"/>
    </location>
</feature>
<reference evidence="4 5" key="1">
    <citation type="submission" date="2018-03" db="EMBL/GenBank/DDBJ databases">
        <title>Mesoflavibacter sp. HG37 and Mesoflavibacter sp. HG96 sp.nov., two marine bacteria isolated from seawater of Western Pacific Ocean.</title>
        <authorList>
            <person name="Cheng H."/>
            <person name="Wu Y.-H."/>
            <person name="Guo L.-L."/>
            <person name="Xu X.-W."/>
        </authorList>
    </citation>
    <scope>NUCLEOTIDE SEQUENCE [LARGE SCALE GENOMIC DNA]</scope>
    <source>
        <strain evidence="4 5">KCTC 42117</strain>
    </source>
</reference>
<organism evidence="4 5">
    <name type="scientific">Mesoflavibacter zeaxanthinifaciens subsp. sabulilitoris</name>
    <dbReference type="NCBI Taxonomy" id="1520893"/>
    <lineage>
        <taxon>Bacteria</taxon>
        <taxon>Pseudomonadati</taxon>
        <taxon>Bacteroidota</taxon>
        <taxon>Flavobacteriia</taxon>
        <taxon>Flavobacteriales</taxon>
        <taxon>Flavobacteriaceae</taxon>
        <taxon>Mesoflavibacter</taxon>
    </lineage>
</organism>
<dbReference type="AlphaFoldDB" id="A0A2T1NBL8"/>
<protein>
    <recommendedName>
        <fullName evidence="3">Secretion system C-terminal sorting domain-containing protein</fullName>
    </recommendedName>
</protein>
<keyword evidence="5" id="KW-1185">Reference proteome</keyword>
<evidence type="ECO:0000313" key="4">
    <source>
        <dbReference type="EMBL" id="PSG89803.1"/>
    </source>
</evidence>
<dbReference type="InterPro" id="IPR026444">
    <property type="entry name" value="Secre_tail"/>
</dbReference>
<dbReference type="OrthoDB" id="1488158at2"/>
<evidence type="ECO:0000313" key="5">
    <source>
        <dbReference type="Proteomes" id="UP000238430"/>
    </source>
</evidence>
<keyword evidence="1 2" id="KW-0732">Signal</keyword>